<evidence type="ECO:0008006" key="3">
    <source>
        <dbReference type="Google" id="ProtNLM"/>
    </source>
</evidence>
<dbReference type="Proteomes" id="UP000008801">
    <property type="component" value="Chromosome"/>
</dbReference>
<reference evidence="1 2" key="1">
    <citation type="submission" date="2010-03" db="EMBL/GenBank/DDBJ databases">
        <title>The genome sequence of Eubacterium cylindroides T2-87.</title>
        <authorList>
            <consortium name="metaHIT consortium -- http://www.metahit.eu/"/>
            <person name="Pajon A."/>
            <person name="Turner K."/>
            <person name="Parkhill J."/>
            <person name="Duncan S."/>
            <person name="Flint H."/>
        </authorList>
    </citation>
    <scope>NUCLEOTIDE SEQUENCE [LARGE SCALE GENOMIC DNA]</scope>
    <source>
        <strain evidence="1 2">T2-87</strain>
    </source>
</reference>
<organism evidence="1 2">
    <name type="scientific">Faecalitalea cylindroides T2-87</name>
    <dbReference type="NCBI Taxonomy" id="717960"/>
    <lineage>
        <taxon>Bacteria</taxon>
        <taxon>Bacillati</taxon>
        <taxon>Bacillota</taxon>
        <taxon>Erysipelotrichia</taxon>
        <taxon>Erysipelotrichales</taxon>
        <taxon>Erysipelotrichaceae</taxon>
        <taxon>Faecalitalea</taxon>
    </lineage>
</organism>
<dbReference type="AlphaFoldDB" id="D4JG65"/>
<evidence type="ECO:0000313" key="1">
    <source>
        <dbReference type="EMBL" id="CBK89187.1"/>
    </source>
</evidence>
<evidence type="ECO:0000313" key="2">
    <source>
        <dbReference type="Proteomes" id="UP000008801"/>
    </source>
</evidence>
<dbReference type="HOGENOM" id="CLU_1832176_0_0_9"/>
<accession>D4JG65</accession>
<dbReference type="KEGG" id="euc:EC1_19860"/>
<reference evidence="1 2" key="2">
    <citation type="submission" date="2010-03" db="EMBL/GenBank/DDBJ databases">
        <authorList>
            <person name="Pajon A."/>
        </authorList>
    </citation>
    <scope>NUCLEOTIDE SEQUENCE [LARGE SCALE GENOMIC DNA]</scope>
    <source>
        <strain evidence="1 2">T2-87</strain>
    </source>
</reference>
<dbReference type="PATRIC" id="fig|717960.3.peg.1460"/>
<proteinExistence type="predicted"/>
<protein>
    <recommendedName>
        <fullName evidence="3">Polysaccharide pyruvyl transferase domain-containing protein</fullName>
    </recommendedName>
</protein>
<name>D4JG65_9FIRM</name>
<sequence>MDKNNDAFMLNTLKNEYDKVYIWIQGQLDYEYLQKIVNTKEFILVPPTLKALDEVLEKEDLDYIGTRLHAGIRSLNKFHRSLIISIDNRAREMAKYTNIPVMERVDMKNNLVEWIYSNQETNIQLPINEINLWKNQFNRK</sequence>
<dbReference type="EMBL" id="FP929041">
    <property type="protein sequence ID" value="CBK89187.1"/>
    <property type="molecule type" value="Genomic_DNA"/>
</dbReference>
<gene>
    <name evidence="1" type="ORF">EC1_19860</name>
</gene>